<comment type="caution">
    <text evidence="1">The sequence shown here is derived from an EMBL/GenBank/DDBJ whole genome shotgun (WGS) entry which is preliminary data.</text>
</comment>
<dbReference type="EMBL" id="QXED01000004">
    <property type="protein sequence ID" value="RIV22596.1"/>
    <property type="molecule type" value="Genomic_DNA"/>
</dbReference>
<evidence type="ECO:0000313" key="1">
    <source>
        <dbReference type="EMBL" id="RIV22596.1"/>
    </source>
</evidence>
<dbReference type="AlphaFoldDB" id="A0A418M932"/>
<sequence length="184" mass="21678">MPALDPDLKKAIVRMPVAEKDKLLLRLVTKDPILTERLQFELVEHGETIDERRTIIRQFIDRTARLKQDSAGWVMMDMRAISGYISRHLKVTKDKYGEAELMLYMLNTFFDHHLDLLRHHNSRTDKAAEYIAKRTDQVLKKVSKLDPDYHIEFAGDINKLLQRVHHNAPAHYARQLDLPREWTL</sequence>
<organism evidence="1 2">
    <name type="scientific">Fibrisoma montanum</name>
    <dbReference type="NCBI Taxonomy" id="2305895"/>
    <lineage>
        <taxon>Bacteria</taxon>
        <taxon>Pseudomonadati</taxon>
        <taxon>Bacteroidota</taxon>
        <taxon>Cytophagia</taxon>
        <taxon>Cytophagales</taxon>
        <taxon>Spirosomataceae</taxon>
        <taxon>Fibrisoma</taxon>
    </lineage>
</organism>
<keyword evidence="2" id="KW-1185">Reference proteome</keyword>
<protein>
    <submittedName>
        <fullName evidence="1">Uncharacterized protein</fullName>
    </submittedName>
</protein>
<name>A0A418M932_9BACT</name>
<proteinExistence type="predicted"/>
<evidence type="ECO:0000313" key="2">
    <source>
        <dbReference type="Proteomes" id="UP000283523"/>
    </source>
</evidence>
<reference evidence="1 2" key="1">
    <citation type="submission" date="2018-08" db="EMBL/GenBank/DDBJ databases">
        <title>Fibrisoma montanum sp. nov., isolated from Danxia mountain soil.</title>
        <authorList>
            <person name="Huang Y."/>
        </authorList>
    </citation>
    <scope>NUCLEOTIDE SEQUENCE [LARGE SCALE GENOMIC DNA]</scope>
    <source>
        <strain evidence="1 2">HYT19</strain>
    </source>
</reference>
<dbReference type="Proteomes" id="UP000283523">
    <property type="component" value="Unassembled WGS sequence"/>
</dbReference>
<gene>
    <name evidence="1" type="ORF">DYU11_16430</name>
</gene>
<dbReference type="RefSeq" id="WP_119668780.1">
    <property type="nucleotide sequence ID" value="NZ_QXED01000004.1"/>
</dbReference>
<accession>A0A418M932</accession>
<dbReference type="OrthoDB" id="1432119at2"/>